<evidence type="ECO:0000313" key="2">
    <source>
        <dbReference type="Proteomes" id="UP000551709"/>
    </source>
</evidence>
<reference evidence="1" key="2">
    <citation type="submission" date="2022-04" db="EMBL/GenBank/DDBJ databases">
        <authorList>
            <person name="Bromfield E.S.P."/>
            <person name="Cloutier S."/>
        </authorList>
    </citation>
    <scope>NUCLEOTIDE SEQUENCE</scope>
    <source>
        <strain evidence="1">1S5</strain>
        <plasmid evidence="1">pBb1S5a</plasmid>
    </source>
</reference>
<protein>
    <submittedName>
        <fullName evidence="1">Uncharacterized protein</fullName>
    </submittedName>
</protein>
<dbReference type="AlphaFoldDB" id="A0A8T5VRU1"/>
<proteinExistence type="predicted"/>
<geneLocation type="plasmid" evidence="1 2">
    <name>pBb1S5a</name>
</geneLocation>
<gene>
    <name evidence="1" type="ORF">HAP41_0000048285</name>
</gene>
<organism evidence="1 2">
    <name type="scientific">Bradyrhizobium barranii subsp. apii</name>
    <dbReference type="NCBI Taxonomy" id="2819348"/>
    <lineage>
        <taxon>Bacteria</taxon>
        <taxon>Pseudomonadati</taxon>
        <taxon>Pseudomonadota</taxon>
        <taxon>Alphaproteobacteria</taxon>
        <taxon>Hyphomicrobiales</taxon>
        <taxon>Nitrobacteraceae</taxon>
        <taxon>Bradyrhizobium</taxon>
        <taxon>Bradyrhizobium barranii</taxon>
    </lineage>
</organism>
<reference evidence="1" key="1">
    <citation type="journal article" date="2017" name="Syst. Appl. Microbiol.">
        <title>Soybeans inoculated with root zone soils of Canadian native legumes harbour diverse and novel Bradyrhizobium spp. that possess agricultural potential.</title>
        <authorList>
            <person name="Bromfield E.S.P."/>
            <person name="Cloutier S."/>
            <person name="Tambong J.T."/>
            <person name="Tran Thi T.V."/>
        </authorList>
    </citation>
    <scope>NUCLEOTIDE SEQUENCE</scope>
    <source>
        <strain evidence="1">1S5</strain>
    </source>
</reference>
<sequence length="76" mass="8493">MEILRADLGLEAELVNGIGLDVRGARLVSFLVARRLAQRGEDHPQWKACRRQISAGVMRLDAANKAIEDYMLLPPH</sequence>
<keyword evidence="1" id="KW-0614">Plasmid</keyword>
<dbReference type="Proteomes" id="UP000551709">
    <property type="component" value="Plasmid pBb1S5a"/>
</dbReference>
<evidence type="ECO:0000313" key="1">
    <source>
        <dbReference type="EMBL" id="UPT92103.1"/>
    </source>
</evidence>
<accession>A0A8T5VRU1</accession>
<name>A0A8T5VRU1_9BRAD</name>
<dbReference type="RefSeq" id="WP_166107361.1">
    <property type="nucleotide sequence ID" value="NZ_CP096252.1"/>
</dbReference>
<dbReference type="EMBL" id="CP096256">
    <property type="protein sequence ID" value="UPT92103.1"/>
    <property type="molecule type" value="Genomic_DNA"/>
</dbReference>